<reference evidence="2 3" key="1">
    <citation type="submission" date="2015-02" db="EMBL/GenBank/DDBJ databases">
        <title>Genome sequene of Rhodovulum sulfidophilum DSM 2351.</title>
        <authorList>
            <person name="Nagao N."/>
        </authorList>
    </citation>
    <scope>NUCLEOTIDE SEQUENCE [LARGE SCALE GENOMIC DNA]</scope>
    <source>
        <strain evidence="2 3">DSM 2351</strain>
    </source>
</reference>
<feature type="transmembrane region" description="Helical" evidence="1">
    <location>
        <begin position="123"/>
        <end position="143"/>
    </location>
</feature>
<dbReference type="Proteomes" id="UP000064912">
    <property type="component" value="Chromosome"/>
</dbReference>
<accession>A0A0D6AZW0</accession>
<keyword evidence="1" id="KW-0812">Transmembrane</keyword>
<proteinExistence type="predicted"/>
<gene>
    <name evidence="2" type="ORF">NHU_00826</name>
</gene>
<evidence type="ECO:0000313" key="2">
    <source>
        <dbReference type="EMBL" id="BAQ67994.1"/>
    </source>
</evidence>
<dbReference type="EMBL" id="AP014800">
    <property type="protein sequence ID" value="BAQ67994.1"/>
    <property type="molecule type" value="Genomic_DNA"/>
</dbReference>
<keyword evidence="1" id="KW-0472">Membrane</keyword>
<feature type="transmembrane region" description="Helical" evidence="1">
    <location>
        <begin position="51"/>
        <end position="69"/>
    </location>
</feature>
<dbReference type="PATRIC" id="fig|35806.4.peg.847"/>
<protein>
    <submittedName>
        <fullName evidence="2">Uncharacterized protein</fullName>
    </submittedName>
</protein>
<evidence type="ECO:0000313" key="3">
    <source>
        <dbReference type="Proteomes" id="UP000064912"/>
    </source>
</evidence>
<keyword evidence="1" id="KW-1133">Transmembrane helix</keyword>
<sequence>MSLWRELQTWGHLNAPTIGHDLNLPALRYSLRMVDEDTLEVQRFDNGWLRLGAWFCFFLMMYFVVLSWWEQSILWDNIQIWLNSEAYFRKQYEFWVQQDGGTRFTGTFSTWYQDMMEMHGDRWIGGAIFLALPTFFFIAACIWPRYRPIRFNRKLGIAYTWSWGRFFLSRSDPSLGLGRGVGDFEPMLRRLTIVTAGVGTPDSHSIGALVVRLRHHRWTRYKESWALGVFPPACFYQNSQISIAISDFLTNPVRPEWCDALARHDPEFRKQIGWTCGLMQSMLKFILYDILRHYAVTVRLSCLEKKRFLRF</sequence>
<organism evidence="2 3">
    <name type="scientific">Rhodovulum sulfidophilum</name>
    <name type="common">Rhodobacter sulfidophilus</name>
    <dbReference type="NCBI Taxonomy" id="35806"/>
    <lineage>
        <taxon>Bacteria</taxon>
        <taxon>Pseudomonadati</taxon>
        <taxon>Pseudomonadota</taxon>
        <taxon>Alphaproteobacteria</taxon>
        <taxon>Rhodobacterales</taxon>
        <taxon>Paracoccaceae</taxon>
        <taxon>Rhodovulum</taxon>
    </lineage>
</organism>
<dbReference type="KEGG" id="rsu:NHU_00826"/>
<dbReference type="AlphaFoldDB" id="A0A0D6AZW0"/>
<evidence type="ECO:0000256" key="1">
    <source>
        <dbReference type="SAM" id="Phobius"/>
    </source>
</evidence>
<name>A0A0D6AZW0_RHOSU</name>